<dbReference type="InterPro" id="IPR000847">
    <property type="entry name" value="LysR_HTH_N"/>
</dbReference>
<dbReference type="PANTHER" id="PTHR30427">
    <property type="entry name" value="TRANSCRIPTIONAL ACTIVATOR PROTEIN LYSR"/>
    <property type="match status" value="1"/>
</dbReference>
<comment type="similarity">
    <text evidence="1">Belongs to the LysR transcriptional regulatory family.</text>
</comment>
<keyword evidence="7" id="KW-1185">Reference proteome</keyword>
<name>A0A2S4MIM1_9BURK</name>
<dbReference type="Proteomes" id="UP000237381">
    <property type="component" value="Unassembled WGS sequence"/>
</dbReference>
<dbReference type="PANTHER" id="PTHR30427:SF1">
    <property type="entry name" value="TRANSCRIPTIONAL ACTIVATOR PROTEIN LYSR"/>
    <property type="match status" value="1"/>
</dbReference>
<evidence type="ECO:0000313" key="7">
    <source>
        <dbReference type="Proteomes" id="UP000237381"/>
    </source>
</evidence>
<dbReference type="Pfam" id="PF03466">
    <property type="entry name" value="LysR_substrate"/>
    <property type="match status" value="1"/>
</dbReference>
<dbReference type="InterPro" id="IPR036390">
    <property type="entry name" value="WH_DNA-bd_sf"/>
</dbReference>
<feature type="domain" description="HTH lysR-type" evidence="5">
    <location>
        <begin position="16"/>
        <end position="73"/>
    </location>
</feature>
<dbReference type="Pfam" id="PF00126">
    <property type="entry name" value="HTH_1"/>
    <property type="match status" value="1"/>
</dbReference>
<protein>
    <submittedName>
        <fullName evidence="6">LysR family transcriptional regulator</fullName>
    </submittedName>
</protein>
<organism evidence="6 7">
    <name type="scientific">Paraburkholderia eburnea</name>
    <dbReference type="NCBI Taxonomy" id="1189126"/>
    <lineage>
        <taxon>Bacteria</taxon>
        <taxon>Pseudomonadati</taxon>
        <taxon>Pseudomonadota</taxon>
        <taxon>Betaproteobacteria</taxon>
        <taxon>Burkholderiales</taxon>
        <taxon>Burkholderiaceae</taxon>
        <taxon>Paraburkholderia</taxon>
    </lineage>
</organism>
<dbReference type="AlphaFoldDB" id="A0A2S4MIM1"/>
<evidence type="ECO:0000256" key="3">
    <source>
        <dbReference type="ARBA" id="ARBA00023125"/>
    </source>
</evidence>
<dbReference type="GO" id="GO:0003700">
    <property type="term" value="F:DNA-binding transcription factor activity"/>
    <property type="evidence" value="ECO:0007669"/>
    <property type="project" value="InterPro"/>
</dbReference>
<dbReference type="GO" id="GO:0043565">
    <property type="term" value="F:sequence-specific DNA binding"/>
    <property type="evidence" value="ECO:0007669"/>
    <property type="project" value="TreeGrafter"/>
</dbReference>
<evidence type="ECO:0000256" key="4">
    <source>
        <dbReference type="ARBA" id="ARBA00023163"/>
    </source>
</evidence>
<comment type="caution">
    <text evidence="6">The sequence shown here is derived from an EMBL/GenBank/DDBJ whole genome shotgun (WGS) entry which is preliminary data.</text>
</comment>
<dbReference type="EMBL" id="PQGA01000002">
    <property type="protein sequence ID" value="POR54459.1"/>
    <property type="molecule type" value="Genomic_DNA"/>
</dbReference>
<dbReference type="Gene3D" id="3.40.190.290">
    <property type="match status" value="1"/>
</dbReference>
<sequence>MRAALARPLAYGSRLMRLRHIEVFHAIMRTGSLSKAAELLCVSQPAVSKVLAHAERSAGLKLFARTHGRLQPTREAELLFAETQKLQSNLDSIRDLARNLSLRPQGLLRIGCLPSLGMSLIPQAVEAFRASYPDVSLKIQTRHTAELLNALLTRELDVGVALNPPARPGIEAFELGRTVVVCVAPPDDPSPEDRPLALADCVAGEWISIGNVDPLGEAIGHLLETQGVDGQLAAVEAQTWYVARSLAARGVGRVLLDEITARSAGEPVAIRRVEPELTVGVFAVWRDGGMDSQAGRAFVEVLRARLAA</sequence>
<evidence type="ECO:0000313" key="6">
    <source>
        <dbReference type="EMBL" id="POR54459.1"/>
    </source>
</evidence>
<dbReference type="Gene3D" id="1.10.10.10">
    <property type="entry name" value="Winged helix-like DNA-binding domain superfamily/Winged helix DNA-binding domain"/>
    <property type="match status" value="1"/>
</dbReference>
<keyword evidence="3" id="KW-0238">DNA-binding</keyword>
<gene>
    <name evidence="6" type="ORF">B0G62_10267</name>
</gene>
<evidence type="ECO:0000256" key="2">
    <source>
        <dbReference type="ARBA" id="ARBA00023015"/>
    </source>
</evidence>
<accession>A0A2S4MIM1</accession>
<dbReference type="SUPFAM" id="SSF53850">
    <property type="entry name" value="Periplasmic binding protein-like II"/>
    <property type="match status" value="1"/>
</dbReference>
<evidence type="ECO:0000256" key="1">
    <source>
        <dbReference type="ARBA" id="ARBA00009437"/>
    </source>
</evidence>
<dbReference type="PROSITE" id="PS50931">
    <property type="entry name" value="HTH_LYSR"/>
    <property type="match status" value="1"/>
</dbReference>
<dbReference type="InterPro" id="IPR036388">
    <property type="entry name" value="WH-like_DNA-bd_sf"/>
</dbReference>
<dbReference type="GO" id="GO:0010628">
    <property type="term" value="P:positive regulation of gene expression"/>
    <property type="evidence" value="ECO:0007669"/>
    <property type="project" value="TreeGrafter"/>
</dbReference>
<dbReference type="GO" id="GO:0009089">
    <property type="term" value="P:lysine biosynthetic process via diaminopimelate"/>
    <property type="evidence" value="ECO:0007669"/>
    <property type="project" value="TreeGrafter"/>
</dbReference>
<keyword evidence="2" id="KW-0805">Transcription regulation</keyword>
<evidence type="ECO:0000259" key="5">
    <source>
        <dbReference type="PROSITE" id="PS50931"/>
    </source>
</evidence>
<keyword evidence="4" id="KW-0804">Transcription</keyword>
<dbReference type="InterPro" id="IPR005119">
    <property type="entry name" value="LysR_subst-bd"/>
</dbReference>
<reference evidence="6 7" key="1">
    <citation type="submission" date="2018-01" db="EMBL/GenBank/DDBJ databases">
        <title>Genomic Encyclopedia of Type Strains, Phase III (KMG-III): the genomes of soil and plant-associated and newly described type strains.</title>
        <authorList>
            <person name="Whitman W."/>
        </authorList>
    </citation>
    <scope>NUCLEOTIDE SEQUENCE [LARGE SCALE GENOMIC DNA]</scope>
    <source>
        <strain evidence="6 7">JCM 18070</strain>
    </source>
</reference>
<dbReference type="SUPFAM" id="SSF46785">
    <property type="entry name" value="Winged helix' DNA-binding domain"/>
    <property type="match status" value="1"/>
</dbReference>
<proteinExistence type="inferred from homology"/>